<reference evidence="3" key="2">
    <citation type="submission" date="2015-01" db="EMBL/GenBank/DDBJ databases">
        <title>Evolutionary Origins and Diversification of the Mycorrhizal Mutualists.</title>
        <authorList>
            <consortium name="DOE Joint Genome Institute"/>
            <consortium name="Mycorrhizal Genomics Consortium"/>
            <person name="Kohler A."/>
            <person name="Kuo A."/>
            <person name="Nagy L.G."/>
            <person name="Floudas D."/>
            <person name="Copeland A."/>
            <person name="Barry K.W."/>
            <person name="Cichocki N."/>
            <person name="Veneault-Fourrey C."/>
            <person name="LaButti K."/>
            <person name="Lindquist E.A."/>
            <person name="Lipzen A."/>
            <person name="Lundell T."/>
            <person name="Morin E."/>
            <person name="Murat C."/>
            <person name="Riley R."/>
            <person name="Ohm R."/>
            <person name="Sun H."/>
            <person name="Tunlid A."/>
            <person name="Henrissat B."/>
            <person name="Grigoriev I.V."/>
            <person name="Hibbett D.S."/>
            <person name="Martin F."/>
        </authorList>
    </citation>
    <scope>NUCLEOTIDE SEQUENCE [LARGE SCALE GENOMIC DNA]</scope>
    <source>
        <strain evidence="3">Foug A</strain>
    </source>
</reference>
<keyword evidence="1" id="KW-0812">Transmembrane</keyword>
<evidence type="ECO:0000313" key="2">
    <source>
        <dbReference type="EMBL" id="KIM52217.1"/>
    </source>
</evidence>
<dbReference type="AlphaFoldDB" id="A0A0C2ZHD2"/>
<protein>
    <submittedName>
        <fullName evidence="2">Uncharacterized protein</fullName>
    </submittedName>
</protein>
<reference evidence="2 3" key="1">
    <citation type="submission" date="2014-04" db="EMBL/GenBank/DDBJ databases">
        <authorList>
            <consortium name="DOE Joint Genome Institute"/>
            <person name="Kuo A."/>
            <person name="Kohler A."/>
            <person name="Nagy L.G."/>
            <person name="Floudas D."/>
            <person name="Copeland A."/>
            <person name="Barry K.W."/>
            <person name="Cichocki N."/>
            <person name="Veneault-Fourrey C."/>
            <person name="LaButti K."/>
            <person name="Lindquist E.A."/>
            <person name="Lipzen A."/>
            <person name="Lundell T."/>
            <person name="Morin E."/>
            <person name="Murat C."/>
            <person name="Sun H."/>
            <person name="Tunlid A."/>
            <person name="Henrissat B."/>
            <person name="Grigoriev I.V."/>
            <person name="Hibbett D.S."/>
            <person name="Martin F."/>
            <person name="Nordberg H.P."/>
            <person name="Cantor M.N."/>
            <person name="Hua S.X."/>
        </authorList>
    </citation>
    <scope>NUCLEOTIDE SEQUENCE [LARGE SCALE GENOMIC DNA]</scope>
    <source>
        <strain evidence="2 3">Foug A</strain>
    </source>
</reference>
<keyword evidence="1" id="KW-1133">Transmembrane helix</keyword>
<proteinExistence type="predicted"/>
<evidence type="ECO:0000313" key="3">
    <source>
        <dbReference type="Proteomes" id="UP000053989"/>
    </source>
</evidence>
<name>A0A0C2ZHD2_9AGAM</name>
<gene>
    <name evidence="2" type="ORF">SCLCIDRAFT_1223958</name>
</gene>
<keyword evidence="1" id="KW-0472">Membrane</keyword>
<sequence length="54" mass="5876">MWTAVALQRVFFIGVIIPFPSSAAVSLYLRTAAPSYGHNWVERARVAVRSGVGV</sequence>
<dbReference type="EMBL" id="KN822219">
    <property type="protein sequence ID" value="KIM52217.1"/>
    <property type="molecule type" value="Genomic_DNA"/>
</dbReference>
<feature type="transmembrane region" description="Helical" evidence="1">
    <location>
        <begin position="6"/>
        <end position="29"/>
    </location>
</feature>
<organism evidence="2 3">
    <name type="scientific">Scleroderma citrinum Foug A</name>
    <dbReference type="NCBI Taxonomy" id="1036808"/>
    <lineage>
        <taxon>Eukaryota</taxon>
        <taxon>Fungi</taxon>
        <taxon>Dikarya</taxon>
        <taxon>Basidiomycota</taxon>
        <taxon>Agaricomycotina</taxon>
        <taxon>Agaricomycetes</taxon>
        <taxon>Agaricomycetidae</taxon>
        <taxon>Boletales</taxon>
        <taxon>Sclerodermatineae</taxon>
        <taxon>Sclerodermataceae</taxon>
        <taxon>Scleroderma</taxon>
    </lineage>
</organism>
<dbReference type="InParanoid" id="A0A0C2ZHD2"/>
<evidence type="ECO:0000256" key="1">
    <source>
        <dbReference type="SAM" id="Phobius"/>
    </source>
</evidence>
<keyword evidence="3" id="KW-1185">Reference proteome</keyword>
<dbReference type="Proteomes" id="UP000053989">
    <property type="component" value="Unassembled WGS sequence"/>
</dbReference>
<dbReference type="HOGENOM" id="CLU_3051726_0_0_1"/>
<accession>A0A0C2ZHD2</accession>